<name>A0A6J4HUQ4_9ACTN</name>
<protein>
    <submittedName>
        <fullName evidence="2">Uncharacterized protein</fullName>
    </submittedName>
</protein>
<feature type="region of interest" description="Disordered" evidence="1">
    <location>
        <begin position="1"/>
        <end position="53"/>
    </location>
</feature>
<gene>
    <name evidence="2" type="ORF">AVDCRST_MAG52-1239</name>
</gene>
<reference evidence="2" key="1">
    <citation type="submission" date="2020-02" db="EMBL/GenBank/DDBJ databases">
        <authorList>
            <person name="Meier V. D."/>
        </authorList>
    </citation>
    <scope>NUCLEOTIDE SEQUENCE</scope>
    <source>
        <strain evidence="2">AVDCRST_MAG52</strain>
    </source>
</reference>
<dbReference type="EMBL" id="CADCTN010000082">
    <property type="protein sequence ID" value="CAA9234484.1"/>
    <property type="molecule type" value="Genomic_DNA"/>
</dbReference>
<sequence>DEPGQHEEDVDAEPARRPGEGRPTEVEHDDGDRSDAPHPVEGREAPRLPELVV</sequence>
<organism evidence="2">
    <name type="scientific">uncultured Blastococcus sp</name>
    <dbReference type="NCBI Taxonomy" id="217144"/>
    <lineage>
        <taxon>Bacteria</taxon>
        <taxon>Bacillati</taxon>
        <taxon>Actinomycetota</taxon>
        <taxon>Actinomycetes</taxon>
        <taxon>Geodermatophilales</taxon>
        <taxon>Geodermatophilaceae</taxon>
        <taxon>Blastococcus</taxon>
        <taxon>environmental samples</taxon>
    </lineage>
</organism>
<evidence type="ECO:0000256" key="1">
    <source>
        <dbReference type="SAM" id="MobiDB-lite"/>
    </source>
</evidence>
<feature type="non-terminal residue" evidence="2">
    <location>
        <position position="53"/>
    </location>
</feature>
<feature type="compositionally biased region" description="Basic and acidic residues" evidence="1">
    <location>
        <begin position="1"/>
        <end position="47"/>
    </location>
</feature>
<evidence type="ECO:0000313" key="2">
    <source>
        <dbReference type="EMBL" id="CAA9234484.1"/>
    </source>
</evidence>
<feature type="non-terminal residue" evidence="2">
    <location>
        <position position="1"/>
    </location>
</feature>
<dbReference type="AlphaFoldDB" id="A0A6J4HUQ4"/>
<proteinExistence type="predicted"/>
<accession>A0A6J4HUQ4</accession>